<dbReference type="PANTHER" id="PTHR11910">
    <property type="entry name" value="ATP SYNTHASE DELTA CHAIN"/>
    <property type="match status" value="1"/>
</dbReference>
<gene>
    <name evidence="8" type="primary">atpH</name>
    <name evidence="9" type="ORF">AT959_17310</name>
</gene>
<dbReference type="RefSeq" id="WP_066885801.1">
    <property type="nucleotide sequence ID" value="NZ_LODL01000035.1"/>
</dbReference>
<dbReference type="PRINTS" id="PR00125">
    <property type="entry name" value="ATPASEDELTA"/>
</dbReference>
<evidence type="ECO:0000256" key="5">
    <source>
        <dbReference type="ARBA" id="ARBA00023136"/>
    </source>
</evidence>
<evidence type="ECO:0000256" key="8">
    <source>
        <dbReference type="HAMAP-Rule" id="MF_01416"/>
    </source>
</evidence>
<sequence>MAESVTIARPYAEAVYRMAQESGAQAAWSARLERLALVAQDGDMASVMSNPRLSVEQVAELFISLSQDSDPILGNFIRTLAENRRLALLPEISRLFEMAKSQDEGVKEAVVYSAFPIDDTQVATLLQQLEPRFATRLTARVVIDPSLIGGVRVAVGDQVLDASVRGKLDSMAVALNN</sequence>
<keyword evidence="8" id="KW-1003">Cell membrane</keyword>
<reference evidence="9 10" key="1">
    <citation type="submission" date="2015-12" db="EMBL/GenBank/DDBJ databases">
        <title>Nitrous oxide reduction kinetics distinguish bacteria harboring typical versus atypical NosZ.</title>
        <authorList>
            <person name="Yoon S."/>
            <person name="Nissen S."/>
            <person name="Park D."/>
            <person name="Sanford R.A."/>
            <person name="Loeffler F.E."/>
        </authorList>
    </citation>
    <scope>NUCLEOTIDE SEQUENCE [LARGE SCALE GENOMIC DNA]</scope>
    <source>
        <strain evidence="9 10">ATCC BAA-841</strain>
    </source>
</reference>
<evidence type="ECO:0000256" key="4">
    <source>
        <dbReference type="ARBA" id="ARBA00023065"/>
    </source>
</evidence>
<dbReference type="Proteomes" id="UP000070186">
    <property type="component" value="Unassembled WGS sequence"/>
</dbReference>
<dbReference type="NCBIfam" id="NF004402">
    <property type="entry name" value="PRK05758.2-2"/>
    <property type="match status" value="1"/>
</dbReference>
<dbReference type="Gene3D" id="1.10.520.20">
    <property type="entry name" value="N-terminal domain of the delta subunit of the F1F0-ATP synthase"/>
    <property type="match status" value="1"/>
</dbReference>
<name>A0A133XFL6_9RHOO</name>
<dbReference type="NCBIfam" id="TIGR01145">
    <property type="entry name" value="ATP_synt_delta"/>
    <property type="match status" value="1"/>
</dbReference>
<keyword evidence="7 8" id="KW-0066">ATP synthesis</keyword>
<keyword evidence="6 8" id="KW-0139">CF(1)</keyword>
<keyword evidence="10" id="KW-1185">Reference proteome</keyword>
<evidence type="ECO:0000313" key="9">
    <source>
        <dbReference type="EMBL" id="KXB29689.1"/>
    </source>
</evidence>
<dbReference type="InterPro" id="IPR026015">
    <property type="entry name" value="ATP_synth_OSCP/delta_N_sf"/>
</dbReference>
<dbReference type="InterPro" id="IPR000711">
    <property type="entry name" value="ATPase_OSCP/dsu"/>
</dbReference>
<comment type="subcellular location">
    <subcellularLocation>
        <location evidence="8">Cell membrane</location>
        <topology evidence="8">Peripheral membrane protein</topology>
    </subcellularLocation>
    <subcellularLocation>
        <location evidence="1">Membrane</location>
    </subcellularLocation>
</comment>
<dbReference type="GO" id="GO:0046933">
    <property type="term" value="F:proton-transporting ATP synthase activity, rotational mechanism"/>
    <property type="evidence" value="ECO:0007669"/>
    <property type="project" value="UniProtKB-UniRule"/>
</dbReference>
<dbReference type="GO" id="GO:0045259">
    <property type="term" value="C:proton-transporting ATP synthase complex"/>
    <property type="evidence" value="ECO:0007669"/>
    <property type="project" value="UniProtKB-KW"/>
</dbReference>
<evidence type="ECO:0000313" key="10">
    <source>
        <dbReference type="Proteomes" id="UP000070186"/>
    </source>
</evidence>
<keyword evidence="3 8" id="KW-0375">Hydrogen ion transport</keyword>
<dbReference type="EMBL" id="LODL01000035">
    <property type="protein sequence ID" value="KXB29689.1"/>
    <property type="molecule type" value="Genomic_DNA"/>
</dbReference>
<comment type="similarity">
    <text evidence="8">Belongs to the ATPase delta chain family.</text>
</comment>
<dbReference type="GO" id="GO:0005886">
    <property type="term" value="C:plasma membrane"/>
    <property type="evidence" value="ECO:0007669"/>
    <property type="project" value="UniProtKB-SubCell"/>
</dbReference>
<dbReference type="Pfam" id="PF00213">
    <property type="entry name" value="OSCP"/>
    <property type="match status" value="1"/>
</dbReference>
<evidence type="ECO:0000256" key="6">
    <source>
        <dbReference type="ARBA" id="ARBA00023196"/>
    </source>
</evidence>
<keyword evidence="4 8" id="KW-0406">Ion transport</keyword>
<keyword evidence="5 8" id="KW-0472">Membrane</keyword>
<dbReference type="HAMAP" id="MF_01416">
    <property type="entry name" value="ATP_synth_delta_bact"/>
    <property type="match status" value="1"/>
</dbReference>
<evidence type="ECO:0000256" key="7">
    <source>
        <dbReference type="ARBA" id="ARBA00023310"/>
    </source>
</evidence>
<keyword evidence="2 8" id="KW-0813">Transport</keyword>
<dbReference type="STRING" id="281362.AT959_17310"/>
<dbReference type="AlphaFoldDB" id="A0A133XFL6"/>
<accession>A0A133XFL6</accession>
<dbReference type="SUPFAM" id="SSF47928">
    <property type="entry name" value="N-terminal domain of the delta subunit of the F1F0-ATP synthase"/>
    <property type="match status" value="1"/>
</dbReference>
<comment type="function">
    <text evidence="8">F(1)F(0) ATP synthase produces ATP from ADP in the presence of a proton or sodium gradient. F-type ATPases consist of two structural domains, F(1) containing the extramembraneous catalytic core and F(0) containing the membrane proton channel, linked together by a central stalk and a peripheral stalk. During catalysis, ATP synthesis in the catalytic domain of F(1) is coupled via a rotary mechanism of the central stalk subunits to proton translocation.</text>
</comment>
<evidence type="ECO:0000256" key="2">
    <source>
        <dbReference type="ARBA" id="ARBA00022448"/>
    </source>
</evidence>
<comment type="function">
    <text evidence="8">This protein is part of the stalk that links CF(0) to CF(1). It either transmits conformational changes from CF(0) to CF(1) or is implicated in proton conduction.</text>
</comment>
<comment type="caution">
    <text evidence="9">The sequence shown here is derived from an EMBL/GenBank/DDBJ whole genome shotgun (WGS) entry which is preliminary data.</text>
</comment>
<proteinExistence type="inferred from homology"/>
<protein>
    <recommendedName>
        <fullName evidence="8">ATP synthase subunit delta</fullName>
    </recommendedName>
    <alternativeName>
        <fullName evidence="8">ATP synthase F(1) sector subunit delta</fullName>
    </alternativeName>
    <alternativeName>
        <fullName evidence="8">F-type ATPase subunit delta</fullName>
        <shortName evidence="8">F-ATPase subunit delta</shortName>
    </alternativeName>
</protein>
<evidence type="ECO:0000256" key="3">
    <source>
        <dbReference type="ARBA" id="ARBA00022781"/>
    </source>
</evidence>
<organism evidence="9 10">
    <name type="scientific">Dechloromonas denitrificans</name>
    <dbReference type="NCBI Taxonomy" id="281362"/>
    <lineage>
        <taxon>Bacteria</taxon>
        <taxon>Pseudomonadati</taxon>
        <taxon>Pseudomonadota</taxon>
        <taxon>Betaproteobacteria</taxon>
        <taxon>Rhodocyclales</taxon>
        <taxon>Azonexaceae</taxon>
        <taxon>Dechloromonas</taxon>
    </lineage>
</organism>
<evidence type="ECO:0000256" key="1">
    <source>
        <dbReference type="ARBA" id="ARBA00004370"/>
    </source>
</evidence>